<dbReference type="InterPro" id="IPR003594">
    <property type="entry name" value="HATPase_dom"/>
</dbReference>
<keyword evidence="5 9" id="KW-0418">Kinase</keyword>
<dbReference type="Gene3D" id="3.30.565.10">
    <property type="entry name" value="Histidine kinase-like ATPase, C-terminal domain"/>
    <property type="match status" value="1"/>
</dbReference>
<keyword evidence="10" id="KW-1185">Reference proteome</keyword>
<keyword evidence="7" id="KW-0812">Transmembrane</keyword>
<evidence type="ECO:0000256" key="3">
    <source>
        <dbReference type="ARBA" id="ARBA00022679"/>
    </source>
</evidence>
<dbReference type="InterPro" id="IPR036890">
    <property type="entry name" value="HATPase_C_sf"/>
</dbReference>
<evidence type="ECO:0000259" key="8">
    <source>
        <dbReference type="PROSITE" id="PS50109"/>
    </source>
</evidence>
<keyword evidence="4" id="KW-0547">Nucleotide-binding</keyword>
<keyword evidence="3" id="KW-0808">Transferase</keyword>
<dbReference type="EMBL" id="JBEWLZ010000015">
    <property type="protein sequence ID" value="MET1491726.1"/>
    <property type="molecule type" value="Genomic_DNA"/>
</dbReference>
<protein>
    <recommendedName>
        <fullName evidence="2">histidine kinase</fullName>
        <ecNumber evidence="2">2.7.13.3</ecNumber>
    </recommendedName>
</protein>
<feature type="domain" description="Histidine kinase" evidence="8">
    <location>
        <begin position="490"/>
        <end position="691"/>
    </location>
</feature>
<keyword evidence="6" id="KW-0067">ATP-binding</keyword>
<feature type="transmembrane region" description="Helical" evidence="7">
    <location>
        <begin position="396"/>
        <end position="418"/>
    </location>
</feature>
<dbReference type="EC" id="2.7.13.3" evidence="2"/>
<evidence type="ECO:0000256" key="6">
    <source>
        <dbReference type="ARBA" id="ARBA00022840"/>
    </source>
</evidence>
<evidence type="ECO:0000256" key="1">
    <source>
        <dbReference type="ARBA" id="ARBA00000085"/>
    </source>
</evidence>
<dbReference type="SMART" id="SM00387">
    <property type="entry name" value="HATPase_c"/>
    <property type="match status" value="1"/>
</dbReference>
<name>A0ABV2CUX8_9RHOO</name>
<organism evidence="9 10">
    <name type="scientific">Uliginosibacterium paludis</name>
    <dbReference type="NCBI Taxonomy" id="1615952"/>
    <lineage>
        <taxon>Bacteria</taxon>
        <taxon>Pseudomonadati</taxon>
        <taxon>Pseudomonadota</taxon>
        <taxon>Betaproteobacteria</taxon>
        <taxon>Rhodocyclales</taxon>
        <taxon>Zoogloeaceae</taxon>
        <taxon>Uliginosibacterium</taxon>
    </lineage>
</organism>
<evidence type="ECO:0000256" key="5">
    <source>
        <dbReference type="ARBA" id="ARBA00022777"/>
    </source>
</evidence>
<evidence type="ECO:0000256" key="4">
    <source>
        <dbReference type="ARBA" id="ARBA00022741"/>
    </source>
</evidence>
<dbReference type="InterPro" id="IPR050980">
    <property type="entry name" value="2C_sensor_his_kinase"/>
</dbReference>
<dbReference type="SUPFAM" id="SSF55874">
    <property type="entry name" value="ATPase domain of HSP90 chaperone/DNA topoisomerase II/histidine kinase"/>
    <property type="match status" value="1"/>
</dbReference>
<comment type="caution">
    <text evidence="9">The sequence shown here is derived from an EMBL/GenBank/DDBJ whole genome shotgun (WGS) entry which is preliminary data.</text>
</comment>
<evidence type="ECO:0000256" key="7">
    <source>
        <dbReference type="SAM" id="Phobius"/>
    </source>
</evidence>
<dbReference type="RefSeq" id="WP_345929777.1">
    <property type="nucleotide sequence ID" value="NZ_JBDIVF010000012.1"/>
</dbReference>
<keyword evidence="7" id="KW-1133">Transmembrane helix</keyword>
<dbReference type="GO" id="GO:0016301">
    <property type="term" value="F:kinase activity"/>
    <property type="evidence" value="ECO:0007669"/>
    <property type="project" value="UniProtKB-KW"/>
</dbReference>
<dbReference type="PROSITE" id="PS50109">
    <property type="entry name" value="HIS_KIN"/>
    <property type="match status" value="1"/>
</dbReference>
<evidence type="ECO:0000313" key="9">
    <source>
        <dbReference type="EMBL" id="MET1491726.1"/>
    </source>
</evidence>
<dbReference type="PANTHER" id="PTHR44936:SF10">
    <property type="entry name" value="SENSOR PROTEIN RSTB"/>
    <property type="match status" value="1"/>
</dbReference>
<dbReference type="PANTHER" id="PTHR44936">
    <property type="entry name" value="SENSOR PROTEIN CREC"/>
    <property type="match status" value="1"/>
</dbReference>
<evidence type="ECO:0000313" key="10">
    <source>
        <dbReference type="Proteomes" id="UP001548590"/>
    </source>
</evidence>
<proteinExistence type="predicted"/>
<dbReference type="InterPro" id="IPR005467">
    <property type="entry name" value="His_kinase_dom"/>
</dbReference>
<comment type="catalytic activity">
    <reaction evidence="1">
        <text>ATP + protein L-histidine = ADP + protein N-phospho-L-histidine.</text>
        <dbReference type="EC" id="2.7.13.3"/>
    </reaction>
</comment>
<reference evidence="9 10" key="1">
    <citation type="submission" date="2024-07" db="EMBL/GenBank/DDBJ databases">
        <title>Uliginosibacterium paludis KCTC:42655.</title>
        <authorList>
            <person name="Kim M.K."/>
        </authorList>
    </citation>
    <scope>NUCLEOTIDE SEQUENCE [LARGE SCALE GENOMIC DNA]</scope>
    <source>
        <strain evidence="9 10">KCTC 42655</strain>
    </source>
</reference>
<keyword evidence="7" id="KW-0472">Membrane</keyword>
<sequence>MARRVLAWLSSFRLRTLFRAVFLLLLGATLALALTVLREEKQQSFDNYQDGFAKTRDQIAARLRHPTGQLALLNPQSGGDQITPLRPLLLPYAALDVDEQNKVRNAIDMAGCAVQYPDDASLCVAVGSNPWAGAFVYAAGRFAAPVLVPHERGDRYLTGAHRLRIQLSLRGQDYRWVAPVELEGDGSAQPGKAFRGRLTGFTEIPDGDYVFTRPQREFRGWIWQSAACLPGREPAPDCAREAFYAIRLPVELLREELLGKRRPIWPPADLNDIRVQLQVFAPQADTPMFDSNSAEARAPFLLADLQSLLLPGETLSIRKAGDDKAPELLHMLGQEASDEPISPLLLGLIRRLPVDSSAFPLQTREEISTPVGRFELVLTGDARSANRILARAVTRVAWFVGAMLGAIFLAWLTIELGIIRRIAVLTRRARAVQKASSAEQGLEQLNVADLRGGDELGILATCLHELQRRVREDMLREQIRTGQEKDMWHAVGHEIMSPLQSLLALHASPDDPDQRYLARMQQAIRVLYGSASPSEAFELSTVQAGRVDLNAFLAAIASNAPSAGIRDVHFTPGDKPLWVRADEYPLEDVVTHILRNADRYRSPGSPIRLALAADENAARVTLHNTGPQIAADMLDKIFEYGVSDQAEAGAAGNRGQGLFVARTYMAKMGGTVSARNVADGVEFELLLRRASA</sequence>
<dbReference type="Pfam" id="PF02518">
    <property type="entry name" value="HATPase_c"/>
    <property type="match status" value="1"/>
</dbReference>
<dbReference type="Proteomes" id="UP001548590">
    <property type="component" value="Unassembled WGS sequence"/>
</dbReference>
<evidence type="ECO:0000256" key="2">
    <source>
        <dbReference type="ARBA" id="ARBA00012438"/>
    </source>
</evidence>
<accession>A0ABV2CUX8</accession>
<gene>
    <name evidence="9" type="ORF">ABVT11_17945</name>
</gene>